<feature type="compositionally biased region" description="Basic and acidic residues" evidence="1">
    <location>
        <begin position="484"/>
        <end position="504"/>
    </location>
</feature>
<dbReference type="Gene3D" id="1.25.10.10">
    <property type="entry name" value="Leucine-rich Repeat Variant"/>
    <property type="match status" value="1"/>
</dbReference>
<dbReference type="InParanoid" id="A0A067QSZ0"/>
<keyword evidence="3" id="KW-1185">Reference proteome</keyword>
<dbReference type="SUPFAM" id="SSF56112">
    <property type="entry name" value="Protein kinase-like (PK-like)"/>
    <property type="match status" value="1"/>
</dbReference>
<dbReference type="EMBL" id="KK853055">
    <property type="protein sequence ID" value="KDR11980.1"/>
    <property type="molecule type" value="Genomic_DNA"/>
</dbReference>
<dbReference type="SUPFAM" id="SSF48371">
    <property type="entry name" value="ARM repeat"/>
    <property type="match status" value="1"/>
</dbReference>
<accession>A0A067QSZ0</accession>
<evidence type="ECO:0000313" key="3">
    <source>
        <dbReference type="Proteomes" id="UP000027135"/>
    </source>
</evidence>
<protein>
    <submittedName>
        <fullName evidence="2">Protein-associating with the carboxyl-terminal domain of ezrin</fullName>
    </submittedName>
</protein>
<evidence type="ECO:0000256" key="1">
    <source>
        <dbReference type="SAM" id="MobiDB-lite"/>
    </source>
</evidence>
<dbReference type="InterPro" id="IPR051177">
    <property type="entry name" value="CIK-Related_Protein"/>
</dbReference>
<dbReference type="InterPro" id="IPR016024">
    <property type="entry name" value="ARM-type_fold"/>
</dbReference>
<feature type="region of interest" description="Disordered" evidence="1">
    <location>
        <begin position="450"/>
        <end position="511"/>
    </location>
</feature>
<dbReference type="Gene3D" id="3.30.200.20">
    <property type="entry name" value="Phosphorylase Kinase, domain 1"/>
    <property type="match status" value="1"/>
</dbReference>
<dbReference type="PANTHER" id="PTHR12984:SF15">
    <property type="entry name" value="PROTEIN-ASSOCIATING WITH THE CARBOXYL-TERMINAL DOMAIN OF EZRIN"/>
    <property type="match status" value="1"/>
</dbReference>
<evidence type="ECO:0000313" key="2">
    <source>
        <dbReference type="EMBL" id="KDR11980.1"/>
    </source>
</evidence>
<proteinExistence type="predicted"/>
<dbReference type="Gene3D" id="1.10.510.10">
    <property type="entry name" value="Transferase(Phosphotransferase) domain 1"/>
    <property type="match status" value="1"/>
</dbReference>
<dbReference type="OMA" id="SITPLMN"/>
<sequence length="630" mass="69436">MSQTTNLVLGMMGNEGSQLSGLEIDEKIVEVTDGWTLHSGTVCASHNTNVNVFISDVFVGSGGNAAILERAAKNLMLYRHPCILKFISSWKKSGRIHLATEEAKPLASVISSLIPLQICIGLHSVLKALVFLHETALCSHNNVCCAAIYVSTDGTWKLGGLEHLCLFTDLTTSYLEGTRARRYEKAIPPEEDSLKSSNYTISHPTSIDQYGFGVFAEEMLCNKFDSDVPALEEFLGICKKHLQNLEPSLRPKLASLLDHVCFKHKFIKIHSFLVELPLKTEVEKNNFFRSLMDELTGFPENLVAMQLGALLLSRMVLLDATAQEILLPCVLGPKQNMENRGNVGLFSLTTYRDYVVPRLLQMFCVRDAQIRLLLLAHFSSFCHSFTEDQLRTLVLPELLVGIKDTNEQLVSVTLHALADLIPLLGASAVIGGKRAKLFTDGRPKQACHNGPYNLRTPKSHSKVLPTPAPAPVVDTDGNSFAADLPERPSPDGGEDHMPTSHDETESWPDWDVPDNTVDTLVDFDAAGPSRIQDCSKVAAPSTMQELPDISQLDIRNSVSSLKGEDEFDFFQDMEPVILKTCTLQIDEQGAGSSDAIEKSGKHIFNVNYTSYDGEEGWGDDLEEWGDVNST</sequence>
<organism evidence="2 3">
    <name type="scientific">Zootermopsis nevadensis</name>
    <name type="common">Dampwood termite</name>
    <dbReference type="NCBI Taxonomy" id="136037"/>
    <lineage>
        <taxon>Eukaryota</taxon>
        <taxon>Metazoa</taxon>
        <taxon>Ecdysozoa</taxon>
        <taxon>Arthropoda</taxon>
        <taxon>Hexapoda</taxon>
        <taxon>Insecta</taxon>
        <taxon>Pterygota</taxon>
        <taxon>Neoptera</taxon>
        <taxon>Polyneoptera</taxon>
        <taxon>Dictyoptera</taxon>
        <taxon>Blattodea</taxon>
        <taxon>Blattoidea</taxon>
        <taxon>Termitoidae</taxon>
        <taxon>Termopsidae</taxon>
        <taxon>Zootermopsis</taxon>
    </lineage>
</organism>
<dbReference type="InterPro" id="IPR011989">
    <property type="entry name" value="ARM-like"/>
</dbReference>
<name>A0A067QSZ0_ZOONE</name>
<dbReference type="PANTHER" id="PTHR12984">
    <property type="entry name" value="SCY1-RELATED S/T PROTEIN KINASE-LIKE"/>
    <property type="match status" value="1"/>
</dbReference>
<dbReference type="OrthoDB" id="9942861at2759"/>
<gene>
    <name evidence="2" type="ORF">L798_13635</name>
</gene>
<dbReference type="FunCoup" id="A0A067QSZ0">
    <property type="interactions" value="1039"/>
</dbReference>
<dbReference type="eggNOG" id="KOG1243">
    <property type="taxonomic scope" value="Eukaryota"/>
</dbReference>
<reference evidence="2 3" key="1">
    <citation type="journal article" date="2014" name="Nat. Commun.">
        <title>Molecular traces of alternative social organization in a termite genome.</title>
        <authorList>
            <person name="Terrapon N."/>
            <person name="Li C."/>
            <person name="Robertson H.M."/>
            <person name="Ji L."/>
            <person name="Meng X."/>
            <person name="Booth W."/>
            <person name="Chen Z."/>
            <person name="Childers C.P."/>
            <person name="Glastad K.M."/>
            <person name="Gokhale K."/>
            <person name="Gowin J."/>
            <person name="Gronenberg W."/>
            <person name="Hermansen R.A."/>
            <person name="Hu H."/>
            <person name="Hunt B.G."/>
            <person name="Huylmans A.K."/>
            <person name="Khalil S.M."/>
            <person name="Mitchell R.D."/>
            <person name="Munoz-Torres M.C."/>
            <person name="Mustard J.A."/>
            <person name="Pan H."/>
            <person name="Reese J.T."/>
            <person name="Scharf M.E."/>
            <person name="Sun F."/>
            <person name="Vogel H."/>
            <person name="Xiao J."/>
            <person name="Yang W."/>
            <person name="Yang Z."/>
            <person name="Yang Z."/>
            <person name="Zhou J."/>
            <person name="Zhu J."/>
            <person name="Brent C.S."/>
            <person name="Elsik C.G."/>
            <person name="Goodisman M.A."/>
            <person name="Liberles D.A."/>
            <person name="Roe R.M."/>
            <person name="Vargo E.L."/>
            <person name="Vilcinskas A."/>
            <person name="Wang J."/>
            <person name="Bornberg-Bauer E."/>
            <person name="Korb J."/>
            <person name="Zhang G."/>
            <person name="Liebig J."/>
        </authorList>
    </citation>
    <scope>NUCLEOTIDE SEQUENCE [LARGE SCALE GENOMIC DNA]</scope>
    <source>
        <tissue evidence="2">Whole organism</tissue>
    </source>
</reference>
<dbReference type="STRING" id="136037.A0A067QSZ0"/>
<dbReference type="AlphaFoldDB" id="A0A067QSZ0"/>
<dbReference type="Proteomes" id="UP000027135">
    <property type="component" value="Unassembled WGS sequence"/>
</dbReference>
<dbReference type="InterPro" id="IPR011009">
    <property type="entry name" value="Kinase-like_dom_sf"/>
</dbReference>